<feature type="chain" id="PRO_5045412201" evidence="4">
    <location>
        <begin position="19"/>
        <end position="276"/>
    </location>
</feature>
<comment type="caution">
    <text evidence="5">The sequence shown here is derived from an EMBL/GenBank/DDBJ whole genome shotgun (WGS) entry which is preliminary data.</text>
</comment>
<keyword evidence="2" id="KW-0540">Nuclease</keyword>
<dbReference type="RefSeq" id="WP_323576047.1">
    <property type="nucleotide sequence ID" value="NZ_JAYGJQ010000001.1"/>
</dbReference>
<keyword evidence="5" id="KW-0255">Endonuclease</keyword>
<dbReference type="InterPro" id="IPR007346">
    <property type="entry name" value="Endonuclease-I"/>
</dbReference>
<dbReference type="PANTHER" id="PTHR33607">
    <property type="entry name" value="ENDONUCLEASE-1"/>
    <property type="match status" value="1"/>
</dbReference>
<gene>
    <name evidence="5" type="ORF">SHI21_09075</name>
</gene>
<dbReference type="Pfam" id="PF04231">
    <property type="entry name" value="Endonuclease_1"/>
    <property type="match status" value="1"/>
</dbReference>
<organism evidence="5 6">
    <name type="scientific">Bacteriovorax antarcticus</name>
    <dbReference type="NCBI Taxonomy" id="3088717"/>
    <lineage>
        <taxon>Bacteria</taxon>
        <taxon>Pseudomonadati</taxon>
        <taxon>Bdellovibrionota</taxon>
        <taxon>Bacteriovoracia</taxon>
        <taxon>Bacteriovoracales</taxon>
        <taxon>Bacteriovoracaceae</taxon>
        <taxon>Bacteriovorax</taxon>
    </lineage>
</organism>
<comment type="similarity">
    <text evidence="1">Belongs to the EndA/NucM nuclease family.</text>
</comment>
<dbReference type="GO" id="GO:0004519">
    <property type="term" value="F:endonuclease activity"/>
    <property type="evidence" value="ECO:0007669"/>
    <property type="project" value="UniProtKB-KW"/>
</dbReference>
<dbReference type="EMBL" id="JAYGJQ010000001">
    <property type="protein sequence ID" value="MEA9356353.1"/>
    <property type="molecule type" value="Genomic_DNA"/>
</dbReference>
<keyword evidence="3" id="KW-0378">Hydrolase</keyword>
<evidence type="ECO:0000256" key="2">
    <source>
        <dbReference type="ARBA" id="ARBA00022722"/>
    </source>
</evidence>
<evidence type="ECO:0000313" key="6">
    <source>
        <dbReference type="Proteomes" id="UP001302274"/>
    </source>
</evidence>
<keyword evidence="6" id="KW-1185">Reference proteome</keyword>
<evidence type="ECO:0000256" key="4">
    <source>
        <dbReference type="SAM" id="SignalP"/>
    </source>
</evidence>
<dbReference type="PANTHER" id="PTHR33607:SF2">
    <property type="entry name" value="ENDONUCLEASE-1"/>
    <property type="match status" value="1"/>
</dbReference>
<dbReference type="InterPro" id="IPR044925">
    <property type="entry name" value="His-Me_finger_sf"/>
</dbReference>
<evidence type="ECO:0000313" key="5">
    <source>
        <dbReference type="EMBL" id="MEA9356353.1"/>
    </source>
</evidence>
<dbReference type="Proteomes" id="UP001302274">
    <property type="component" value="Unassembled WGS sequence"/>
</dbReference>
<evidence type="ECO:0000256" key="1">
    <source>
        <dbReference type="ARBA" id="ARBA00006429"/>
    </source>
</evidence>
<dbReference type="SUPFAM" id="SSF54060">
    <property type="entry name" value="His-Me finger endonucleases"/>
    <property type="match status" value="1"/>
</dbReference>
<proteinExistence type="inferred from homology"/>
<sequence>MKTMLALCLLITSLESLAALTYYPQSTIAKFQDSKASSNDLKNEIFNLSDKFHVIHDDAYDTLADACPTNETCTSQRRDQTYTEARKIMFGNLFLETLGENRYALKEVYCNITVDETKGVGPNKIPNANYINCEHTWPQSKFTKEFPGELQKSDLHHLFPADMRANSTRSNNPFADVEGKITHAQCQDSKLGFAIDNPSIRSFEPPIEHKGNVARAIYYFSTRYKMNIDATQAKYLKIWNEEDPVDKEELERNERIMKLQGNRNPFVDYPELISRL</sequence>
<protein>
    <submittedName>
        <fullName evidence="5">Endonuclease</fullName>
    </submittedName>
</protein>
<feature type="signal peptide" evidence="4">
    <location>
        <begin position="1"/>
        <end position="18"/>
    </location>
</feature>
<accession>A0ABU5VTH6</accession>
<evidence type="ECO:0000256" key="3">
    <source>
        <dbReference type="ARBA" id="ARBA00022801"/>
    </source>
</evidence>
<keyword evidence="4" id="KW-0732">Signal</keyword>
<reference evidence="5 6" key="1">
    <citation type="submission" date="2023-11" db="EMBL/GenBank/DDBJ databases">
        <title>A Novel Polar Bacteriovorax (B. antarcticus) Isolated from the Biocrust in Antarctica.</title>
        <authorList>
            <person name="Mun W."/>
            <person name="Choi S.Y."/>
            <person name="Mitchell R.J."/>
        </authorList>
    </citation>
    <scope>NUCLEOTIDE SEQUENCE [LARGE SCALE GENOMIC DNA]</scope>
    <source>
        <strain evidence="5 6">PP10</strain>
    </source>
</reference>
<name>A0ABU5VTH6_9BACT</name>